<dbReference type="Proteomes" id="UP000198820">
    <property type="component" value="Unassembled WGS sequence"/>
</dbReference>
<dbReference type="EMBL" id="FNQF01000029">
    <property type="protein sequence ID" value="SEA80381.1"/>
    <property type="molecule type" value="Genomic_DNA"/>
</dbReference>
<evidence type="ECO:0000313" key="2">
    <source>
        <dbReference type="Proteomes" id="UP000198820"/>
    </source>
</evidence>
<organism evidence="1 2">
    <name type="scientific">Psychroflexus halocasei</name>
    <dbReference type="NCBI Taxonomy" id="908615"/>
    <lineage>
        <taxon>Bacteria</taxon>
        <taxon>Pseudomonadati</taxon>
        <taxon>Bacteroidota</taxon>
        <taxon>Flavobacteriia</taxon>
        <taxon>Flavobacteriales</taxon>
        <taxon>Flavobacteriaceae</taxon>
        <taxon>Psychroflexus</taxon>
    </lineage>
</organism>
<proteinExistence type="predicted"/>
<protein>
    <submittedName>
        <fullName evidence="1">RHS repeat-associated core domain-containing protein</fullName>
    </submittedName>
</protein>
<sequence>MNTGTFSDGSSAGLGMITHTQYDNIFIFKYTGTSTPELTFFLQPEGYIEPDNQGDYDYVYQFKDHLGNVRLTYSDSNNDGSINPATEIISEKNYYPFGLKHKGYNNVVDGTYYPYGYNGKELVDNFGLSLIEMDWRQYDPVLGRFNVTDPLAEEMFDQTPYHFAFNNPIYFKDPTGLNPEYDSYDYYEDMGNQQEAQEQEAQNNCCPGETIMDGKTINPLPEVLVVEDSERVSELKDLGYSYYDIEFRDHLRENNHYYYRILLGQEDRGIYRRLQIADKGYWSETKRNYNRGWKNWDKDGLGNFLMNATAIGVGGAMTAPVASVFETSIGFMGLGNMALEGYASVQAYGSYYYIWTNLTLNRKITTFATGSVISLGKAIGPKYVKIAPRPLIKYLGTKNVHSFFRKPTINTNIDFIKPIINGLYGKTGAPYFDRPFGR</sequence>
<dbReference type="STRING" id="908615.SAMN05421540_1294"/>
<dbReference type="Gene3D" id="2.180.10.10">
    <property type="entry name" value="RHS repeat-associated core"/>
    <property type="match status" value="1"/>
</dbReference>
<evidence type="ECO:0000313" key="1">
    <source>
        <dbReference type="EMBL" id="SEA80381.1"/>
    </source>
</evidence>
<accession>A0A1H4E5S7</accession>
<dbReference type="NCBIfam" id="TIGR03696">
    <property type="entry name" value="Rhs_assc_core"/>
    <property type="match status" value="1"/>
</dbReference>
<name>A0A1H4E5S7_9FLAO</name>
<dbReference type="PANTHER" id="PTHR32305">
    <property type="match status" value="1"/>
</dbReference>
<dbReference type="RefSeq" id="WP_093246133.1">
    <property type="nucleotide sequence ID" value="NZ_FNQF01000029.1"/>
</dbReference>
<keyword evidence="2" id="KW-1185">Reference proteome</keyword>
<dbReference type="PANTHER" id="PTHR32305:SF15">
    <property type="entry name" value="PROTEIN RHSA-RELATED"/>
    <property type="match status" value="1"/>
</dbReference>
<dbReference type="InterPro" id="IPR050708">
    <property type="entry name" value="T6SS_VgrG/RHS"/>
</dbReference>
<dbReference type="InterPro" id="IPR022385">
    <property type="entry name" value="Rhs_assc_core"/>
</dbReference>
<dbReference type="AlphaFoldDB" id="A0A1H4E5S7"/>
<reference evidence="1 2" key="1">
    <citation type="submission" date="2016-10" db="EMBL/GenBank/DDBJ databases">
        <authorList>
            <person name="de Groot N.N."/>
        </authorList>
    </citation>
    <scope>NUCLEOTIDE SEQUENCE [LARGE SCALE GENOMIC DNA]</scope>
    <source>
        <strain evidence="1 2">DSM 23581</strain>
    </source>
</reference>
<gene>
    <name evidence="1" type="ORF">SAMN05421540_1294</name>
</gene>